<keyword evidence="14 18" id="KW-0067">ATP-binding</keyword>
<dbReference type="InterPro" id="IPR001348">
    <property type="entry name" value="ATP_PRibTrfase_HisG"/>
</dbReference>
<keyword evidence="16 18" id="KW-0368">Histidine biosynthesis</keyword>
<evidence type="ECO:0000256" key="10">
    <source>
        <dbReference type="ARBA" id="ARBA00022676"/>
    </source>
</evidence>
<evidence type="ECO:0000256" key="14">
    <source>
        <dbReference type="ARBA" id="ARBA00022840"/>
    </source>
</evidence>
<organism evidence="21 22">
    <name type="scientific">Elizabethkingia ursingii</name>
    <dbReference type="NCBI Taxonomy" id="1756150"/>
    <lineage>
        <taxon>Bacteria</taxon>
        <taxon>Pseudomonadati</taxon>
        <taxon>Bacteroidota</taxon>
        <taxon>Flavobacteriia</taxon>
        <taxon>Flavobacteriales</taxon>
        <taxon>Weeksellaceae</taxon>
        <taxon>Elizabethkingia</taxon>
    </lineage>
</organism>
<keyword evidence="13 18" id="KW-0547">Nucleotide-binding</keyword>
<evidence type="ECO:0000259" key="19">
    <source>
        <dbReference type="Pfam" id="PF01634"/>
    </source>
</evidence>
<dbReference type="Proteomes" id="UP000190816">
    <property type="component" value="Unassembled WGS sequence"/>
</dbReference>
<comment type="subcellular location">
    <subcellularLocation>
        <location evidence="3 18">Cytoplasm</location>
    </subcellularLocation>
</comment>
<dbReference type="InterPro" id="IPR013820">
    <property type="entry name" value="ATP_PRibTrfase_cat"/>
</dbReference>
<proteinExistence type="inferred from homology"/>
<keyword evidence="15 18" id="KW-0460">Magnesium</keyword>
<dbReference type="HAMAP" id="MF_00079">
    <property type="entry name" value="HisG_Long"/>
    <property type="match status" value="1"/>
</dbReference>
<dbReference type="GO" id="GO:0005737">
    <property type="term" value="C:cytoplasm"/>
    <property type="evidence" value="ECO:0007669"/>
    <property type="project" value="UniProtKB-SubCell"/>
</dbReference>
<comment type="activity regulation">
    <text evidence="18">Feedback inhibited by histidine.</text>
</comment>
<dbReference type="NCBIfam" id="TIGR00070">
    <property type="entry name" value="hisG"/>
    <property type="match status" value="1"/>
</dbReference>
<evidence type="ECO:0000256" key="7">
    <source>
        <dbReference type="ARBA" id="ARBA00020998"/>
    </source>
</evidence>
<evidence type="ECO:0000256" key="11">
    <source>
        <dbReference type="ARBA" id="ARBA00022679"/>
    </source>
</evidence>
<keyword evidence="9 18" id="KW-0028">Amino-acid biosynthesis</keyword>
<evidence type="ECO:0000256" key="1">
    <source>
        <dbReference type="ARBA" id="ARBA00000915"/>
    </source>
</evidence>
<dbReference type="GO" id="GO:0000105">
    <property type="term" value="P:L-histidine biosynthetic process"/>
    <property type="evidence" value="ECO:0007669"/>
    <property type="project" value="UniProtKB-UniRule"/>
</dbReference>
<comment type="catalytic activity">
    <reaction evidence="1 18">
        <text>1-(5-phospho-beta-D-ribosyl)-ATP + diphosphate = 5-phospho-alpha-D-ribose 1-diphosphate + ATP</text>
        <dbReference type="Rhea" id="RHEA:18473"/>
        <dbReference type="ChEBI" id="CHEBI:30616"/>
        <dbReference type="ChEBI" id="CHEBI:33019"/>
        <dbReference type="ChEBI" id="CHEBI:58017"/>
        <dbReference type="ChEBI" id="CHEBI:73183"/>
        <dbReference type="EC" id="2.4.2.17"/>
    </reaction>
</comment>
<feature type="domain" description="ATP phosphoribosyltransferase catalytic" evidence="19">
    <location>
        <begin position="69"/>
        <end position="223"/>
    </location>
</feature>
<dbReference type="InterPro" id="IPR011322">
    <property type="entry name" value="N-reg_PII-like_a/b"/>
</dbReference>
<keyword evidence="11 18" id="KW-0808">Transferase</keyword>
<evidence type="ECO:0000259" key="20">
    <source>
        <dbReference type="Pfam" id="PF08029"/>
    </source>
</evidence>
<dbReference type="FunFam" id="3.30.70.120:FF:000002">
    <property type="entry name" value="ATP phosphoribosyltransferase"/>
    <property type="match status" value="1"/>
</dbReference>
<comment type="caution">
    <text evidence="21">The sequence shown here is derived from an EMBL/GenBank/DDBJ whole genome shotgun (WGS) entry which is preliminary data.</text>
</comment>
<dbReference type="PANTHER" id="PTHR21403">
    <property type="entry name" value="ATP PHOSPHORIBOSYLTRANSFERASE ATP-PRTASE"/>
    <property type="match status" value="1"/>
</dbReference>
<comment type="similarity">
    <text evidence="5 18">Belongs to the ATP phosphoribosyltransferase family. Long subfamily.</text>
</comment>
<keyword evidence="8 18" id="KW-0963">Cytoplasm</keyword>
<evidence type="ECO:0000256" key="17">
    <source>
        <dbReference type="ARBA" id="ARBA00024861"/>
    </source>
</evidence>
<dbReference type="GO" id="GO:0000287">
    <property type="term" value="F:magnesium ion binding"/>
    <property type="evidence" value="ECO:0007669"/>
    <property type="project" value="UniProtKB-UniRule"/>
</dbReference>
<sequence>MTGFYFSALLLRSKHQKLDMNLKIAIQKKGRLSETSLKLLEECGINISNGSRILKATAKNFPIEILFLRDDDIPQYVEQGVVDIGILGENEVLEKDKNIAIISRLGFATCNLCLAIPKDEEYNEISYFEGKKIATSYPKILTKYFQEQNINVQIEEIGGSVEIAPSIGLANAIFDIVSTGSTLLTNGLKQVETVMKSEAVLVANKNLPEAQQKILDRLLFRIKAVQNSAENKYILLNAPHEKLQEIIDVLPGMKAPTVLPLATAGWSSVHSVIKEDTFWEIIEQLKDLGAEGILVLEIEKMIL</sequence>
<evidence type="ECO:0000256" key="5">
    <source>
        <dbReference type="ARBA" id="ARBA00007955"/>
    </source>
</evidence>
<evidence type="ECO:0000313" key="22">
    <source>
        <dbReference type="Proteomes" id="UP000190816"/>
    </source>
</evidence>
<dbReference type="InterPro" id="IPR018198">
    <property type="entry name" value="ATP_PRibTrfase_CS"/>
</dbReference>
<reference evidence="21 22" key="1">
    <citation type="submission" date="2016-06" db="EMBL/GenBank/DDBJ databases">
        <authorList>
            <person name="Nicholson A.C."/>
        </authorList>
    </citation>
    <scope>NUCLEOTIDE SEQUENCE [LARGE SCALE GENOMIC DNA]</scope>
    <source>
        <strain evidence="21 22">G4123</strain>
    </source>
</reference>
<comment type="cofactor">
    <cofactor evidence="2 18">
        <name>Mg(2+)</name>
        <dbReference type="ChEBI" id="CHEBI:18420"/>
    </cofactor>
</comment>
<dbReference type="SUPFAM" id="SSF53850">
    <property type="entry name" value="Periplasmic binding protein-like II"/>
    <property type="match status" value="1"/>
</dbReference>
<dbReference type="Gene3D" id="3.40.190.10">
    <property type="entry name" value="Periplasmic binding protein-like II"/>
    <property type="match status" value="2"/>
</dbReference>
<accession>A0AAJ3ND30</accession>
<dbReference type="PROSITE" id="PS01316">
    <property type="entry name" value="ATP_P_PHORIBOSYLTR"/>
    <property type="match status" value="1"/>
</dbReference>
<keyword evidence="12 18" id="KW-0479">Metal-binding</keyword>
<dbReference type="GO" id="GO:0003879">
    <property type="term" value="F:ATP phosphoribosyltransferase activity"/>
    <property type="evidence" value="ECO:0007669"/>
    <property type="project" value="UniProtKB-UniRule"/>
</dbReference>
<evidence type="ECO:0000256" key="3">
    <source>
        <dbReference type="ARBA" id="ARBA00004496"/>
    </source>
</evidence>
<name>A0AAJ3ND30_9FLAO</name>
<dbReference type="PANTHER" id="PTHR21403:SF8">
    <property type="entry name" value="ATP PHOSPHORIBOSYLTRANSFERASE"/>
    <property type="match status" value="1"/>
</dbReference>
<evidence type="ECO:0000256" key="2">
    <source>
        <dbReference type="ARBA" id="ARBA00001946"/>
    </source>
</evidence>
<dbReference type="InterPro" id="IPR015867">
    <property type="entry name" value="N-reg_PII/ATP_PRibTrfase_C"/>
</dbReference>
<dbReference type="Pfam" id="PF08029">
    <property type="entry name" value="HisG_C"/>
    <property type="match status" value="1"/>
</dbReference>
<protein>
    <recommendedName>
        <fullName evidence="7 18">ATP phosphoribosyltransferase</fullName>
        <shortName evidence="18">ATP-PRT</shortName>
        <shortName evidence="18">ATP-PRTase</shortName>
        <ecNumber evidence="6 18">2.4.2.17</ecNumber>
    </recommendedName>
</protein>
<comment type="pathway">
    <text evidence="4 18">Amino-acid biosynthesis; L-histidine biosynthesis; L-histidine from 5-phospho-alpha-D-ribose 1-diphosphate: step 1/9.</text>
</comment>
<evidence type="ECO:0000313" key="21">
    <source>
        <dbReference type="EMBL" id="OPB76186.1"/>
    </source>
</evidence>
<dbReference type="Gene3D" id="3.30.70.120">
    <property type="match status" value="1"/>
</dbReference>
<evidence type="ECO:0000256" key="18">
    <source>
        <dbReference type="HAMAP-Rule" id="MF_00079"/>
    </source>
</evidence>
<dbReference type="AlphaFoldDB" id="A0AAJ3ND30"/>
<dbReference type="NCBIfam" id="TIGR03455">
    <property type="entry name" value="HisG_C-term"/>
    <property type="match status" value="1"/>
</dbReference>
<feature type="domain" description="Histidine biosynthesis HisG C-terminal" evidence="20">
    <location>
        <begin position="230"/>
        <end position="300"/>
    </location>
</feature>
<evidence type="ECO:0000256" key="4">
    <source>
        <dbReference type="ARBA" id="ARBA00004667"/>
    </source>
</evidence>
<evidence type="ECO:0000256" key="8">
    <source>
        <dbReference type="ARBA" id="ARBA00022490"/>
    </source>
</evidence>
<dbReference type="Pfam" id="PF01634">
    <property type="entry name" value="HisG"/>
    <property type="match status" value="1"/>
</dbReference>
<keyword evidence="10 18" id="KW-0328">Glycosyltransferase</keyword>
<dbReference type="KEGG" id="ego:BBD34_16020"/>
<comment type="function">
    <text evidence="17 18">Catalyzes the condensation of ATP and 5-phosphoribose 1-diphosphate to form N'-(5'-phosphoribosyl)-ATP (PR-ATP). Has a crucial role in the pathway because the rate of histidine biosynthesis seems to be controlled primarily by regulation of HisG enzymatic activity.</text>
</comment>
<dbReference type="SUPFAM" id="SSF54913">
    <property type="entry name" value="GlnB-like"/>
    <property type="match status" value="1"/>
</dbReference>
<evidence type="ECO:0000256" key="9">
    <source>
        <dbReference type="ARBA" id="ARBA00022605"/>
    </source>
</evidence>
<dbReference type="EMBL" id="MAIC01000013">
    <property type="protein sequence ID" value="OPB76186.1"/>
    <property type="molecule type" value="Genomic_DNA"/>
</dbReference>
<dbReference type="EC" id="2.4.2.17" evidence="6 18"/>
<gene>
    <name evidence="18" type="primary">hisG</name>
    <name evidence="21" type="ORF">BAY32_05390</name>
</gene>
<evidence type="ECO:0000256" key="12">
    <source>
        <dbReference type="ARBA" id="ARBA00022723"/>
    </source>
</evidence>
<dbReference type="InterPro" id="IPR013115">
    <property type="entry name" value="HisG_C"/>
</dbReference>
<evidence type="ECO:0000256" key="16">
    <source>
        <dbReference type="ARBA" id="ARBA00023102"/>
    </source>
</evidence>
<dbReference type="FunFam" id="3.40.190.10:FF:000008">
    <property type="entry name" value="ATP phosphoribosyltransferase"/>
    <property type="match status" value="1"/>
</dbReference>
<evidence type="ECO:0000256" key="13">
    <source>
        <dbReference type="ARBA" id="ARBA00022741"/>
    </source>
</evidence>
<dbReference type="InterPro" id="IPR020621">
    <property type="entry name" value="ATP-PRT_HisG_long"/>
</dbReference>
<evidence type="ECO:0000256" key="15">
    <source>
        <dbReference type="ARBA" id="ARBA00022842"/>
    </source>
</evidence>
<evidence type="ECO:0000256" key="6">
    <source>
        <dbReference type="ARBA" id="ARBA00011946"/>
    </source>
</evidence>
<dbReference type="GO" id="GO:0005524">
    <property type="term" value="F:ATP binding"/>
    <property type="evidence" value="ECO:0007669"/>
    <property type="project" value="UniProtKB-KW"/>
</dbReference>